<evidence type="ECO:0000313" key="5">
    <source>
        <dbReference type="EMBL" id="QHJ01335.1"/>
    </source>
</evidence>
<proteinExistence type="predicted"/>
<protein>
    <recommendedName>
        <fullName evidence="7">Ankyrin repeat domain-containing protein</fullName>
    </recommendedName>
</protein>
<reference evidence="5 6" key="1">
    <citation type="submission" date="2020-01" db="EMBL/GenBank/DDBJ databases">
        <title>Genome sequencing of strain KACC 21265.</title>
        <authorList>
            <person name="Heo J."/>
            <person name="Kim S.-J."/>
            <person name="Kim J.-S."/>
            <person name="Hong S.-B."/>
            <person name="Kwon S.-W."/>
        </authorList>
    </citation>
    <scope>NUCLEOTIDE SEQUENCE [LARGE SCALE GENOMIC DNA]</scope>
    <source>
        <strain evidence="5 6">KACC 21265</strain>
    </source>
</reference>
<dbReference type="PRINTS" id="PR01415">
    <property type="entry name" value="ANKYRIN"/>
</dbReference>
<dbReference type="Proteomes" id="UP000464787">
    <property type="component" value="Chromosome"/>
</dbReference>
<keyword evidence="1" id="KW-0677">Repeat</keyword>
<feature type="repeat" description="ANK" evidence="3">
    <location>
        <begin position="94"/>
        <end position="122"/>
    </location>
</feature>
<feature type="chain" id="PRO_5032500120" description="Ankyrin repeat domain-containing protein" evidence="4">
    <location>
        <begin position="27"/>
        <end position="231"/>
    </location>
</feature>
<gene>
    <name evidence="5" type="ORF">GT347_27115</name>
</gene>
<evidence type="ECO:0008006" key="7">
    <source>
        <dbReference type="Google" id="ProtNLM"/>
    </source>
</evidence>
<name>A0A857JBE1_9BURK</name>
<dbReference type="PROSITE" id="PS50297">
    <property type="entry name" value="ANK_REP_REGION"/>
    <property type="match status" value="3"/>
</dbReference>
<dbReference type="SUPFAM" id="SSF48403">
    <property type="entry name" value="Ankyrin repeat"/>
    <property type="match status" value="1"/>
</dbReference>
<dbReference type="PANTHER" id="PTHR24173:SF74">
    <property type="entry name" value="ANKYRIN REPEAT DOMAIN-CONTAINING PROTEIN 16"/>
    <property type="match status" value="1"/>
</dbReference>
<keyword evidence="4" id="KW-0732">Signal</keyword>
<dbReference type="Pfam" id="PF12796">
    <property type="entry name" value="Ank_2"/>
    <property type="match status" value="1"/>
</dbReference>
<dbReference type="RefSeq" id="WP_160555143.1">
    <property type="nucleotide sequence ID" value="NZ_CP047650.1"/>
</dbReference>
<dbReference type="InterPro" id="IPR036770">
    <property type="entry name" value="Ankyrin_rpt-contain_sf"/>
</dbReference>
<dbReference type="Pfam" id="PF13857">
    <property type="entry name" value="Ank_5"/>
    <property type="match status" value="1"/>
</dbReference>
<evidence type="ECO:0000256" key="2">
    <source>
        <dbReference type="ARBA" id="ARBA00023043"/>
    </source>
</evidence>
<evidence type="ECO:0000256" key="4">
    <source>
        <dbReference type="SAM" id="SignalP"/>
    </source>
</evidence>
<feature type="repeat" description="ANK" evidence="3">
    <location>
        <begin position="124"/>
        <end position="159"/>
    </location>
</feature>
<evidence type="ECO:0000256" key="3">
    <source>
        <dbReference type="PROSITE-ProRule" id="PRU00023"/>
    </source>
</evidence>
<dbReference type="InterPro" id="IPR002110">
    <property type="entry name" value="Ankyrin_rpt"/>
</dbReference>
<feature type="signal peptide" evidence="4">
    <location>
        <begin position="1"/>
        <end position="26"/>
    </location>
</feature>
<dbReference type="PROSITE" id="PS50088">
    <property type="entry name" value="ANK_REPEAT"/>
    <property type="match status" value="3"/>
</dbReference>
<dbReference type="Gene3D" id="1.25.40.20">
    <property type="entry name" value="Ankyrin repeat-containing domain"/>
    <property type="match status" value="1"/>
</dbReference>
<dbReference type="PROSITE" id="PS51257">
    <property type="entry name" value="PROKAR_LIPOPROTEIN"/>
    <property type="match status" value="1"/>
</dbReference>
<keyword evidence="6" id="KW-1185">Reference proteome</keyword>
<organism evidence="5 6">
    <name type="scientific">Xylophilus rhododendri</name>
    <dbReference type="NCBI Taxonomy" id="2697032"/>
    <lineage>
        <taxon>Bacteria</taxon>
        <taxon>Pseudomonadati</taxon>
        <taxon>Pseudomonadota</taxon>
        <taxon>Betaproteobacteria</taxon>
        <taxon>Burkholderiales</taxon>
        <taxon>Xylophilus</taxon>
    </lineage>
</organism>
<dbReference type="PANTHER" id="PTHR24173">
    <property type="entry name" value="ANKYRIN REPEAT CONTAINING"/>
    <property type="match status" value="1"/>
</dbReference>
<dbReference type="EMBL" id="CP047650">
    <property type="protein sequence ID" value="QHJ01335.1"/>
    <property type="molecule type" value="Genomic_DNA"/>
</dbReference>
<feature type="repeat" description="ANK" evidence="3">
    <location>
        <begin position="160"/>
        <end position="192"/>
    </location>
</feature>
<dbReference type="AlphaFoldDB" id="A0A857JBE1"/>
<dbReference type="SMART" id="SM00248">
    <property type="entry name" value="ANK"/>
    <property type="match status" value="4"/>
</dbReference>
<accession>A0A857JBE1</accession>
<dbReference type="KEGG" id="xyk:GT347_27115"/>
<evidence type="ECO:0000256" key="1">
    <source>
        <dbReference type="ARBA" id="ARBA00022737"/>
    </source>
</evidence>
<evidence type="ECO:0000313" key="6">
    <source>
        <dbReference type="Proteomes" id="UP000464787"/>
    </source>
</evidence>
<keyword evidence="2 3" id="KW-0040">ANK repeat</keyword>
<sequence>MNALRRHVFSSLVLTAALVGAGCASAGPVEDFFIAIKRDNASAVESLLKAGFDPNVRDSKGEGALILAIKEPSPRSLKVLLAWPATKAEVRNSHDESPLMMAAIKGQTELVKALIAKDGDVNKPGWTPLHYAVSTGAPEQLDIVRILLDANAYIDAESPNKTTPLMMAARYGNEQSVKLLYEQGADPTIRNDKGLTAADFARLAERTDLAAQLDQAAAVYRKPANAVKKGW</sequence>